<dbReference type="GO" id="GO:0045735">
    <property type="term" value="F:nutrient reservoir activity"/>
    <property type="evidence" value="ECO:0007669"/>
    <property type="project" value="InterPro"/>
</dbReference>
<dbReference type="InterPro" id="IPR000617">
    <property type="entry name" value="Napin/2SS/CON"/>
</dbReference>
<reference evidence="5 6" key="1">
    <citation type="journal article" date="2018" name="Science">
        <title>The opium poppy genome and morphinan production.</title>
        <authorList>
            <person name="Guo L."/>
            <person name="Winzer T."/>
            <person name="Yang X."/>
            <person name="Li Y."/>
            <person name="Ning Z."/>
            <person name="He Z."/>
            <person name="Teodor R."/>
            <person name="Lu Y."/>
            <person name="Bowser T.A."/>
            <person name="Graham I.A."/>
            <person name="Ye K."/>
        </authorList>
    </citation>
    <scope>NUCLEOTIDE SEQUENCE [LARGE SCALE GENOMIC DNA]</scope>
    <source>
        <strain evidence="6">cv. HN1</strain>
        <tissue evidence="5">Leaves</tissue>
    </source>
</reference>
<dbReference type="EMBL" id="CM010715">
    <property type="protein sequence ID" value="RZC44805.1"/>
    <property type="molecule type" value="Genomic_DNA"/>
</dbReference>
<dbReference type="PANTHER" id="PTHR35496:SF4">
    <property type="entry name" value="2S SULFUR-RICH SEED STORAGE PROTEIN 2-LIKE"/>
    <property type="match status" value="1"/>
</dbReference>
<comment type="similarity">
    <text evidence="1">Belongs to the 2S seed storage albumins family.</text>
</comment>
<dbReference type="STRING" id="3469.A0A4Y7IBL7"/>
<dbReference type="InterPro" id="IPR036312">
    <property type="entry name" value="Bifun_inhib/LTP/seed_sf"/>
</dbReference>
<proteinExistence type="inferred from homology"/>
<feature type="chain" id="PRO_5021367933" description="Bifunctional inhibitor/plant lipid transfer protein/seed storage helical domain-containing protein" evidence="3">
    <location>
        <begin position="26"/>
        <end position="323"/>
    </location>
</feature>
<dbReference type="Pfam" id="PF00234">
    <property type="entry name" value="Tryp_alpha_amyl"/>
    <property type="match status" value="1"/>
</dbReference>
<keyword evidence="3" id="KW-0732">Signal</keyword>
<dbReference type="SMART" id="SM00499">
    <property type="entry name" value="AAI"/>
    <property type="match status" value="1"/>
</dbReference>
<evidence type="ECO:0000256" key="1">
    <source>
        <dbReference type="ARBA" id="ARBA00008262"/>
    </source>
</evidence>
<dbReference type="CDD" id="cd00261">
    <property type="entry name" value="AAI_SS"/>
    <property type="match status" value="1"/>
</dbReference>
<dbReference type="PANTHER" id="PTHR35496">
    <property type="entry name" value="2S SEED STORAGE PROTEIN 1-RELATED"/>
    <property type="match status" value="1"/>
</dbReference>
<evidence type="ECO:0000259" key="4">
    <source>
        <dbReference type="SMART" id="SM00499"/>
    </source>
</evidence>
<protein>
    <recommendedName>
        <fullName evidence="4">Bifunctional inhibitor/plant lipid transfer protein/seed storage helical domain-containing protein</fullName>
    </recommendedName>
</protein>
<dbReference type="AlphaFoldDB" id="A0A4Y7IBL7"/>
<dbReference type="Gene3D" id="1.10.110.10">
    <property type="entry name" value="Plant lipid-transfer and hydrophobic proteins"/>
    <property type="match status" value="1"/>
</dbReference>
<gene>
    <name evidence="5" type="ORF">C5167_037752</name>
</gene>
<name>A0A4Y7IBL7_PAPSO</name>
<evidence type="ECO:0000256" key="2">
    <source>
        <dbReference type="SAM" id="MobiDB-lite"/>
    </source>
</evidence>
<accession>A0A4Y7IBL7</accession>
<organism evidence="5 6">
    <name type="scientific">Papaver somniferum</name>
    <name type="common">Opium poppy</name>
    <dbReference type="NCBI Taxonomy" id="3469"/>
    <lineage>
        <taxon>Eukaryota</taxon>
        <taxon>Viridiplantae</taxon>
        <taxon>Streptophyta</taxon>
        <taxon>Embryophyta</taxon>
        <taxon>Tracheophyta</taxon>
        <taxon>Spermatophyta</taxon>
        <taxon>Magnoliopsida</taxon>
        <taxon>Ranunculales</taxon>
        <taxon>Papaveraceae</taxon>
        <taxon>Papaveroideae</taxon>
        <taxon>Papaver</taxon>
    </lineage>
</organism>
<dbReference type="InterPro" id="IPR016140">
    <property type="entry name" value="Bifunc_inhib/LTP/seed_store"/>
</dbReference>
<evidence type="ECO:0000256" key="3">
    <source>
        <dbReference type="SAM" id="SignalP"/>
    </source>
</evidence>
<evidence type="ECO:0000313" key="5">
    <source>
        <dbReference type="EMBL" id="RZC44805.1"/>
    </source>
</evidence>
<sequence>MARFNIAASMAVLLVTMFAIAAVEASIYRTTVTTTEIEDAEDNQQSQRCQRQMCGMRMNMCQQYLRQSSQRGDDIMMEEEINPTRQGLQDCCREMRGVSDECRCEAVRQMVQQMQGQAYQGQMMQKARQLPSMCAAKNQSSRVKLEVELSVGKLSDNMISMKEEKSDYPLPPPGMLKNRSRKLVQTQRRRHASDVDGLTQVPSSSLYICQLDPPHHQQSSNLATTSTQPTSSKGVQKANEAEDPGYLPDMKFLRDIFVATRGNTSLISAATESLVSFSFDDFLAEDQSFILNASLNLSLQQHSAIMGLEQNRIMAHLVELRES</sequence>
<dbReference type="Gramene" id="RZC44805">
    <property type="protein sequence ID" value="RZC44805"/>
    <property type="gene ID" value="C5167_037752"/>
</dbReference>
<feature type="region of interest" description="Disordered" evidence="2">
    <location>
        <begin position="210"/>
        <end position="244"/>
    </location>
</feature>
<feature type="domain" description="Bifunctional inhibitor/plant lipid transfer protein/seed storage helical" evidence="4">
    <location>
        <begin position="61"/>
        <end position="142"/>
    </location>
</feature>
<evidence type="ECO:0000313" key="6">
    <source>
        <dbReference type="Proteomes" id="UP000316621"/>
    </source>
</evidence>
<dbReference type="Proteomes" id="UP000316621">
    <property type="component" value="Chromosome 1"/>
</dbReference>
<dbReference type="SUPFAM" id="SSF47699">
    <property type="entry name" value="Bifunctional inhibitor/lipid-transfer protein/seed storage 2S albumin"/>
    <property type="match status" value="1"/>
</dbReference>
<feature type="compositionally biased region" description="Polar residues" evidence="2">
    <location>
        <begin position="216"/>
        <end position="234"/>
    </location>
</feature>
<feature type="signal peptide" evidence="3">
    <location>
        <begin position="1"/>
        <end position="25"/>
    </location>
</feature>
<keyword evidence="6" id="KW-1185">Reference proteome</keyword>